<evidence type="ECO:0000313" key="2">
    <source>
        <dbReference type="Proteomes" id="UP000463961"/>
    </source>
</evidence>
<gene>
    <name evidence="1" type="ORF">ICHIAU1_03180</name>
</gene>
<name>A0A7R6TN21_9RHOO</name>
<sequence>MEWVAVVQQLNTDLFAIEMTRSGLLLQKQAIGSIPLIKADGIPISKDEFKELGATGMIFEQIAVEAIIGLTANAIETFAIRLQRHLGIQWEAFKLPRNEIRFADRVRQFRAINNVFKHQEGFIDAKSSRSAKHLVDQGLFSDETYLKHLPAKKIVPELETALFETFAHLYEVTFNIANLPNRLEGKSHRTLIQALRELAVYPIIEPILFRSER</sequence>
<dbReference type="Proteomes" id="UP000463961">
    <property type="component" value="Chromosome"/>
</dbReference>
<dbReference type="EMBL" id="AP022345">
    <property type="protein sequence ID" value="BBU68035.1"/>
    <property type="molecule type" value="Genomic_DNA"/>
</dbReference>
<reference evidence="2" key="1">
    <citation type="submission" date="2020-01" db="EMBL/GenBank/DDBJ databases">
        <title>Phosphoaccumulans saitamaens gen. nov., sp. nov., a polyphosphate accumulating bacterium isolated from surface river water.</title>
        <authorList>
            <person name="Watanabe K."/>
            <person name="Suda W."/>
        </authorList>
    </citation>
    <scope>NUCLEOTIDE SEQUENCE [LARGE SCALE GENOMIC DNA]</scope>
    <source>
        <strain evidence="2">ICHIAU1</strain>
    </source>
</reference>
<dbReference type="AlphaFoldDB" id="A0A7R6TN21"/>
<keyword evidence="2" id="KW-1185">Reference proteome</keyword>
<protein>
    <submittedName>
        <fullName evidence="1">Uncharacterized protein</fullName>
    </submittedName>
</protein>
<organism evidence="1 2">
    <name type="scientific">Fluviibacter phosphoraccumulans</name>
    <dbReference type="NCBI Taxonomy" id="1751046"/>
    <lineage>
        <taxon>Bacteria</taxon>
        <taxon>Pseudomonadati</taxon>
        <taxon>Pseudomonadota</taxon>
        <taxon>Betaproteobacteria</taxon>
        <taxon>Rhodocyclales</taxon>
        <taxon>Fluviibacteraceae</taxon>
        <taxon>Fluviibacter</taxon>
    </lineage>
</organism>
<accession>A0A7R6TN21</accession>
<proteinExistence type="predicted"/>
<evidence type="ECO:0000313" key="1">
    <source>
        <dbReference type="EMBL" id="BBU68035.1"/>
    </source>
</evidence>